<keyword evidence="3" id="KW-1185">Reference proteome</keyword>
<keyword evidence="1" id="KW-0812">Transmembrane</keyword>
<name>A0ABW2ZI70_9SPHI</name>
<keyword evidence="1" id="KW-1133">Transmembrane helix</keyword>
<dbReference type="EMBL" id="JBHTIA010000009">
    <property type="protein sequence ID" value="MFD0765914.1"/>
    <property type="molecule type" value="Genomic_DNA"/>
</dbReference>
<evidence type="ECO:0000313" key="2">
    <source>
        <dbReference type="EMBL" id="MFD0765914.1"/>
    </source>
</evidence>
<accession>A0ABW2ZI70</accession>
<comment type="caution">
    <text evidence="2">The sequence shown here is derived from an EMBL/GenBank/DDBJ whole genome shotgun (WGS) entry which is preliminary data.</text>
</comment>
<sequence length="524" mass="58497">MPYIYNIIKADYLQRTRSYSFLITLIVTVYAAYSFLPPDTANYTTLSASGYKGVYNSAWVGYVAATMTTVMLSFYGFLLVNSGIKKDIDTEVGLIIATTPISNFKYLLCKQLSNYLVLLTIAGCTFAVSILLFFIRGGGHPFVISNFVLPYLFFAVPALFVVASLAVVAEVFMGKRSILQYIIYFFLCGVAMSTITQSGKNTTGVLDPFGLSLVTKSITAQINTQFHEHIKDVSFGFIFNGHHKYKPFIWGGISWSAVFMFSRLLWIGLGLVLVYISSLFFHRFDLKQASAKKKKLKPAKYPVETTIPTITSAGITCEAMPPLVFNYSILPFVKTELLLLVRQGNKWLWLLNVGLWVAMFIAPLPIAYSYLLPILLFLQVTRWSALVTKEKTNRVHYFAYASYKPLLRMLPAQIIAGVLLALALALPVIARNALILNGYAIINIINGCVLIVLLATTLGILSGGKKLFEVLFFMLTYSAINKVDVTDYLGSMPHGNMYLIIIVLINTTLLFAGFMVRNYQIKHL</sequence>
<keyword evidence="1" id="KW-0472">Membrane</keyword>
<evidence type="ECO:0000313" key="3">
    <source>
        <dbReference type="Proteomes" id="UP001597073"/>
    </source>
</evidence>
<reference evidence="3" key="1">
    <citation type="journal article" date="2019" name="Int. J. Syst. Evol. Microbiol.">
        <title>The Global Catalogue of Microorganisms (GCM) 10K type strain sequencing project: providing services to taxonomists for standard genome sequencing and annotation.</title>
        <authorList>
            <consortium name="The Broad Institute Genomics Platform"/>
            <consortium name="The Broad Institute Genome Sequencing Center for Infectious Disease"/>
            <person name="Wu L."/>
            <person name="Ma J."/>
        </authorList>
    </citation>
    <scope>NUCLEOTIDE SEQUENCE [LARGE SCALE GENOMIC DNA]</scope>
    <source>
        <strain evidence="3">CCUG 60742</strain>
    </source>
</reference>
<feature type="transmembrane region" description="Helical" evidence="1">
    <location>
        <begin position="147"/>
        <end position="169"/>
    </location>
</feature>
<dbReference type="Proteomes" id="UP001597073">
    <property type="component" value="Unassembled WGS sequence"/>
</dbReference>
<feature type="transmembrane region" description="Helical" evidence="1">
    <location>
        <begin position="19"/>
        <end position="36"/>
    </location>
</feature>
<gene>
    <name evidence="2" type="ORF">ACFQZI_13715</name>
</gene>
<dbReference type="RefSeq" id="WP_377143342.1">
    <property type="nucleotide sequence ID" value="NZ_JBHTIA010000009.1"/>
</dbReference>
<proteinExistence type="predicted"/>
<evidence type="ECO:0000256" key="1">
    <source>
        <dbReference type="SAM" id="Phobius"/>
    </source>
</evidence>
<feature type="transmembrane region" description="Helical" evidence="1">
    <location>
        <begin position="59"/>
        <end position="80"/>
    </location>
</feature>
<protein>
    <recommendedName>
        <fullName evidence="4">ABC-2 type transport system permease protein</fullName>
    </recommendedName>
</protein>
<feature type="transmembrane region" description="Helical" evidence="1">
    <location>
        <begin position="497"/>
        <end position="516"/>
    </location>
</feature>
<feature type="transmembrane region" description="Helical" evidence="1">
    <location>
        <begin position="409"/>
        <end position="430"/>
    </location>
</feature>
<feature type="transmembrane region" description="Helical" evidence="1">
    <location>
        <begin position="181"/>
        <end position="199"/>
    </location>
</feature>
<feature type="transmembrane region" description="Helical" evidence="1">
    <location>
        <begin position="436"/>
        <end position="455"/>
    </location>
</feature>
<organism evidence="2 3">
    <name type="scientific">Mucilaginibacter lutimaris</name>
    <dbReference type="NCBI Taxonomy" id="931629"/>
    <lineage>
        <taxon>Bacteria</taxon>
        <taxon>Pseudomonadati</taxon>
        <taxon>Bacteroidota</taxon>
        <taxon>Sphingobacteriia</taxon>
        <taxon>Sphingobacteriales</taxon>
        <taxon>Sphingobacteriaceae</taxon>
        <taxon>Mucilaginibacter</taxon>
    </lineage>
</organism>
<feature type="transmembrane region" description="Helical" evidence="1">
    <location>
        <begin position="347"/>
        <end position="364"/>
    </location>
</feature>
<feature type="transmembrane region" description="Helical" evidence="1">
    <location>
        <begin position="264"/>
        <end position="284"/>
    </location>
</feature>
<feature type="transmembrane region" description="Helical" evidence="1">
    <location>
        <begin position="115"/>
        <end position="135"/>
    </location>
</feature>
<evidence type="ECO:0008006" key="4">
    <source>
        <dbReference type="Google" id="ProtNLM"/>
    </source>
</evidence>